<dbReference type="InterPro" id="IPR015942">
    <property type="entry name" value="Asp/Glu/hydantoin_racemase"/>
</dbReference>
<keyword evidence="3 8" id="KW-0133">Cell shape</keyword>
<evidence type="ECO:0000256" key="1">
    <source>
        <dbReference type="ARBA" id="ARBA00001602"/>
    </source>
</evidence>
<feature type="binding site" evidence="8">
    <location>
        <begin position="191"/>
        <end position="192"/>
    </location>
    <ligand>
        <name>substrate</name>
    </ligand>
</feature>
<evidence type="ECO:0000256" key="8">
    <source>
        <dbReference type="HAMAP-Rule" id="MF_00258"/>
    </source>
</evidence>
<feature type="binding site" evidence="8">
    <location>
        <begin position="16"/>
        <end position="17"/>
    </location>
    <ligand>
        <name>substrate</name>
    </ligand>
</feature>
<feature type="active site" description="Proton donor/acceptor" evidence="8">
    <location>
        <position position="79"/>
    </location>
</feature>
<dbReference type="GO" id="GO:0008881">
    <property type="term" value="F:glutamate racemase activity"/>
    <property type="evidence" value="ECO:0007669"/>
    <property type="project" value="UniProtKB-UniRule"/>
</dbReference>
<feature type="binding site" evidence="8">
    <location>
        <begin position="80"/>
        <end position="81"/>
    </location>
    <ligand>
        <name>substrate</name>
    </ligand>
</feature>
<dbReference type="InterPro" id="IPR033134">
    <property type="entry name" value="Asp/Glu_racemase_AS_2"/>
</dbReference>
<dbReference type="SUPFAM" id="SSF53681">
    <property type="entry name" value="Aspartate/glutamate racemase"/>
    <property type="match status" value="2"/>
</dbReference>
<keyword evidence="6 8" id="KW-0961">Cell wall biogenesis/degradation</keyword>
<dbReference type="GO" id="GO:0009252">
    <property type="term" value="P:peptidoglycan biosynthetic process"/>
    <property type="evidence" value="ECO:0007669"/>
    <property type="project" value="UniProtKB-UniRule"/>
</dbReference>
<dbReference type="AlphaFoldDB" id="A0A953M2P7"/>
<dbReference type="GO" id="GO:0008360">
    <property type="term" value="P:regulation of cell shape"/>
    <property type="evidence" value="ECO:0007669"/>
    <property type="project" value="UniProtKB-KW"/>
</dbReference>
<feature type="active site" description="Proton donor/acceptor" evidence="8">
    <location>
        <position position="190"/>
    </location>
</feature>
<evidence type="ECO:0000256" key="6">
    <source>
        <dbReference type="ARBA" id="ARBA00023316"/>
    </source>
</evidence>
<dbReference type="NCBIfam" id="TIGR00067">
    <property type="entry name" value="glut_race"/>
    <property type="match status" value="1"/>
</dbReference>
<gene>
    <name evidence="8 9" type="primary">murI</name>
    <name evidence="9" type="ORF">K8I29_16750</name>
</gene>
<accession>A0A953M2P7</accession>
<evidence type="ECO:0000256" key="5">
    <source>
        <dbReference type="ARBA" id="ARBA00023235"/>
    </source>
</evidence>
<proteinExistence type="inferred from homology"/>
<dbReference type="Pfam" id="PF01177">
    <property type="entry name" value="Asp_Glu_race"/>
    <property type="match status" value="1"/>
</dbReference>
<dbReference type="InterPro" id="IPR001920">
    <property type="entry name" value="Asp/Glu_race"/>
</dbReference>
<evidence type="ECO:0000256" key="7">
    <source>
        <dbReference type="ARBA" id="ARBA00070053"/>
    </source>
</evidence>
<dbReference type="FunFam" id="3.40.50.1860:FF:000002">
    <property type="entry name" value="Glutamate racemase"/>
    <property type="match status" value="1"/>
</dbReference>
<comment type="pathway">
    <text evidence="8">Cell wall biogenesis; peptidoglycan biosynthesis.</text>
</comment>
<dbReference type="Gene3D" id="3.40.50.1860">
    <property type="match status" value="2"/>
</dbReference>
<dbReference type="GO" id="GO:0071555">
    <property type="term" value="P:cell wall organization"/>
    <property type="evidence" value="ECO:0007669"/>
    <property type="project" value="UniProtKB-KW"/>
</dbReference>
<protein>
    <recommendedName>
        <fullName evidence="7 8">Glutamate racemase</fullName>
        <ecNumber evidence="2 8">5.1.1.3</ecNumber>
    </recommendedName>
</protein>
<comment type="caution">
    <text evidence="9">The sequence shown here is derived from an EMBL/GenBank/DDBJ whole genome shotgun (WGS) entry which is preliminary data.</text>
</comment>
<comment type="function">
    <text evidence="8">Provides the (R)-glutamate required for cell wall biosynthesis.</text>
</comment>
<reference evidence="9" key="1">
    <citation type="journal article" date="2021" name="bioRxiv">
        <title>Unraveling nitrogen, sulfur and carbon metabolic pathways and microbial community transcriptional responses to substrate deprivation and toxicity stresses in a bioreactor mimicking anoxic brackish coastal sediment conditions.</title>
        <authorList>
            <person name="Martins P.D."/>
            <person name="Echeveste M.J."/>
            <person name="Arshad A."/>
            <person name="Kurth J."/>
            <person name="Ouboter H."/>
            <person name="Jetten M.S.M."/>
            <person name="Welte C.U."/>
        </authorList>
    </citation>
    <scope>NUCLEOTIDE SEQUENCE</scope>
    <source>
        <strain evidence="9">MAG_39</strain>
    </source>
</reference>
<organism evidence="9 10">
    <name type="scientific">Candidatus Nitrobium versatile</name>
    <dbReference type="NCBI Taxonomy" id="2884831"/>
    <lineage>
        <taxon>Bacteria</taxon>
        <taxon>Pseudomonadati</taxon>
        <taxon>Nitrospirota</taxon>
        <taxon>Nitrospiria</taxon>
        <taxon>Nitrospirales</taxon>
        <taxon>Nitrospiraceae</taxon>
        <taxon>Candidatus Nitrobium</taxon>
    </lineage>
</organism>
<keyword evidence="5 8" id="KW-0413">Isomerase</keyword>
<evidence type="ECO:0000313" key="10">
    <source>
        <dbReference type="Proteomes" id="UP000705867"/>
    </source>
</evidence>
<reference evidence="9" key="2">
    <citation type="submission" date="2021-08" db="EMBL/GenBank/DDBJ databases">
        <authorList>
            <person name="Dalcin Martins P."/>
        </authorList>
    </citation>
    <scope>NUCLEOTIDE SEQUENCE</scope>
    <source>
        <strain evidence="9">MAG_39</strain>
    </source>
</reference>
<evidence type="ECO:0000256" key="2">
    <source>
        <dbReference type="ARBA" id="ARBA00013090"/>
    </source>
</evidence>
<dbReference type="PANTHER" id="PTHR21198">
    <property type="entry name" value="GLUTAMATE RACEMASE"/>
    <property type="match status" value="1"/>
</dbReference>
<dbReference type="InterPro" id="IPR004391">
    <property type="entry name" value="Glu_race"/>
</dbReference>
<evidence type="ECO:0000256" key="3">
    <source>
        <dbReference type="ARBA" id="ARBA00022960"/>
    </source>
</evidence>
<sequence>MKTSENPIENSIGIFDSGIGGLTVLKEVRRLLPEEHIIYLGDTARVPYGIRSPETVLRYSFECTEFLMQQKIKLLVIACNTVSATSLAALHQKLPIPVVGVIEPGARAAVHSTKCKRIGIIGTEATIKSSAYLKAITSLDRDIEVFGLACPLFVPLVEEGWTEGEIARMIGEKYLGSMRDKGTDTLVLGCTHYPLLKSMIQEVMGDITLIDSAVETAKTVAEVLVGNGMLRRGEEPATDMFYVTDSPEKFVAVGERFLQRKIGRIERIKL</sequence>
<dbReference type="PANTHER" id="PTHR21198:SF2">
    <property type="entry name" value="GLUTAMATE RACEMASE"/>
    <property type="match status" value="1"/>
</dbReference>
<keyword evidence="4 8" id="KW-0573">Peptidoglycan synthesis</keyword>
<feature type="binding site" evidence="8">
    <location>
        <begin position="48"/>
        <end position="49"/>
    </location>
    <ligand>
        <name>substrate</name>
    </ligand>
</feature>
<dbReference type="Proteomes" id="UP000705867">
    <property type="component" value="Unassembled WGS sequence"/>
</dbReference>
<comment type="catalytic activity">
    <reaction evidence="1 8">
        <text>L-glutamate = D-glutamate</text>
        <dbReference type="Rhea" id="RHEA:12813"/>
        <dbReference type="ChEBI" id="CHEBI:29985"/>
        <dbReference type="ChEBI" id="CHEBI:29986"/>
        <dbReference type="EC" id="5.1.1.3"/>
    </reaction>
</comment>
<dbReference type="EC" id="5.1.1.3" evidence="2 8"/>
<dbReference type="HAMAP" id="MF_00258">
    <property type="entry name" value="Glu_racemase"/>
    <property type="match status" value="1"/>
</dbReference>
<name>A0A953M2P7_9BACT</name>
<comment type="similarity">
    <text evidence="8">Belongs to the aspartate/glutamate racemases family.</text>
</comment>
<dbReference type="PROSITE" id="PS00924">
    <property type="entry name" value="ASP_GLU_RACEMASE_2"/>
    <property type="match status" value="1"/>
</dbReference>
<evidence type="ECO:0000313" key="9">
    <source>
        <dbReference type="EMBL" id="MBZ0157847.1"/>
    </source>
</evidence>
<dbReference type="EMBL" id="JAIOIV010000130">
    <property type="protein sequence ID" value="MBZ0157847.1"/>
    <property type="molecule type" value="Genomic_DNA"/>
</dbReference>
<evidence type="ECO:0000256" key="4">
    <source>
        <dbReference type="ARBA" id="ARBA00022984"/>
    </source>
</evidence>